<dbReference type="EMBL" id="CASHTH010001576">
    <property type="protein sequence ID" value="CAI8016936.1"/>
    <property type="molecule type" value="Genomic_DNA"/>
</dbReference>
<keyword evidence="4" id="KW-1185">Reference proteome</keyword>
<evidence type="ECO:0000259" key="2">
    <source>
        <dbReference type="Pfam" id="PF16201"/>
    </source>
</evidence>
<dbReference type="AlphaFoldDB" id="A0AA35RUS6"/>
<dbReference type="InterPro" id="IPR039844">
    <property type="entry name" value="URB1"/>
</dbReference>
<dbReference type="InterPro" id="IPR016024">
    <property type="entry name" value="ARM-type_fold"/>
</dbReference>
<organism evidence="3 4">
    <name type="scientific">Geodia barretti</name>
    <name type="common">Barrett's horny sponge</name>
    <dbReference type="NCBI Taxonomy" id="519541"/>
    <lineage>
        <taxon>Eukaryota</taxon>
        <taxon>Metazoa</taxon>
        <taxon>Porifera</taxon>
        <taxon>Demospongiae</taxon>
        <taxon>Heteroscleromorpha</taxon>
        <taxon>Tetractinellida</taxon>
        <taxon>Astrophorina</taxon>
        <taxon>Geodiidae</taxon>
        <taxon>Geodia</taxon>
    </lineage>
</organism>
<feature type="region of interest" description="Disordered" evidence="1">
    <location>
        <begin position="1"/>
        <end position="26"/>
    </location>
</feature>
<name>A0AA35RUS6_GEOBA</name>
<comment type="caution">
    <text evidence="3">The sequence shown here is derived from an EMBL/GenBank/DDBJ whole genome shotgun (WGS) entry which is preliminary data.</text>
</comment>
<dbReference type="InterPro" id="IPR032436">
    <property type="entry name" value="URB1_C"/>
</dbReference>
<dbReference type="Pfam" id="PF16201">
    <property type="entry name" value="NopRA1"/>
    <property type="match status" value="1"/>
</dbReference>
<proteinExistence type="predicted"/>
<sequence length="312" mass="35454">MDTSLDHFPQHSPLEPVDPFSERGDEGRCEERGEQLVVYDPAFMLPLASHLLDPGCLVEVREVVRTGVLSYLLVSLSSHETDVRRAAAHCISRFASHLHSSSSREKPQLSLLLRVVKNTLDEEPQRLPSLHALFLARVAQVFLQPECQLYMKAGHYLVHKPTLELRDIPLFNTLFLHTTSPQDVGECEWLLRVLGGGLRCEEDYRLYQRKRVLPHLLALYTELSLDSKTRTLILELVLRACVFPVAVCDLVWNHGLLPWLTQATSCSDQSVVQRILSKACKLVEEEDSDSDRGWKPPPLLEEELSLTTARFM</sequence>
<dbReference type="GO" id="GO:0000463">
    <property type="term" value="P:maturation of LSU-rRNA from tricistronic rRNA transcript (SSU-rRNA, 5.8S rRNA, LSU-rRNA)"/>
    <property type="evidence" value="ECO:0007669"/>
    <property type="project" value="TreeGrafter"/>
</dbReference>
<dbReference type="SUPFAM" id="SSF48371">
    <property type="entry name" value="ARM repeat"/>
    <property type="match status" value="1"/>
</dbReference>
<gene>
    <name evidence="3" type="ORF">GBAR_LOCUS10347</name>
</gene>
<dbReference type="Gene3D" id="1.25.10.10">
    <property type="entry name" value="Leucine-rich Repeat Variant"/>
    <property type="match status" value="1"/>
</dbReference>
<dbReference type="GO" id="GO:0005730">
    <property type="term" value="C:nucleolus"/>
    <property type="evidence" value="ECO:0007669"/>
    <property type="project" value="TreeGrafter"/>
</dbReference>
<feature type="domain" description="URB1 C-terminal" evidence="2">
    <location>
        <begin position="69"/>
        <end position="259"/>
    </location>
</feature>
<dbReference type="PANTHER" id="PTHR13500">
    <property type="entry name" value="NUCLEOLAR PRERIBOSOMAL-ASSOCIATED PROTEIN 1"/>
    <property type="match status" value="1"/>
</dbReference>
<protein>
    <submittedName>
        <fullName evidence="3">Nucleolar pre-ribosomal-associated protein 1</fullName>
    </submittedName>
</protein>
<dbReference type="Proteomes" id="UP001174909">
    <property type="component" value="Unassembled WGS sequence"/>
</dbReference>
<dbReference type="PANTHER" id="PTHR13500:SF0">
    <property type="entry name" value="NUCLEOLAR PRE-RIBOSOMAL-ASSOCIATED PROTEIN 1"/>
    <property type="match status" value="1"/>
</dbReference>
<reference evidence="3" key="1">
    <citation type="submission" date="2023-03" db="EMBL/GenBank/DDBJ databases">
        <authorList>
            <person name="Steffen K."/>
            <person name="Cardenas P."/>
        </authorList>
    </citation>
    <scope>NUCLEOTIDE SEQUENCE</scope>
</reference>
<evidence type="ECO:0000313" key="3">
    <source>
        <dbReference type="EMBL" id="CAI8016936.1"/>
    </source>
</evidence>
<evidence type="ECO:0000256" key="1">
    <source>
        <dbReference type="SAM" id="MobiDB-lite"/>
    </source>
</evidence>
<evidence type="ECO:0000313" key="4">
    <source>
        <dbReference type="Proteomes" id="UP001174909"/>
    </source>
</evidence>
<accession>A0AA35RUS6</accession>
<dbReference type="GO" id="GO:0000466">
    <property type="term" value="P:maturation of 5.8S rRNA from tricistronic rRNA transcript (SSU-rRNA, 5.8S rRNA, LSU-rRNA)"/>
    <property type="evidence" value="ECO:0007669"/>
    <property type="project" value="TreeGrafter"/>
</dbReference>
<dbReference type="InterPro" id="IPR011989">
    <property type="entry name" value="ARM-like"/>
</dbReference>